<dbReference type="GO" id="GO:0015666">
    <property type="term" value="F:restriction endodeoxyribonuclease activity"/>
    <property type="evidence" value="ECO:0007669"/>
    <property type="project" value="TreeGrafter"/>
</dbReference>
<evidence type="ECO:0000313" key="5">
    <source>
        <dbReference type="Proteomes" id="UP000273044"/>
    </source>
</evidence>
<feature type="compositionally biased region" description="Low complexity" evidence="1">
    <location>
        <begin position="120"/>
        <end position="133"/>
    </location>
</feature>
<dbReference type="GO" id="GO:0009307">
    <property type="term" value="P:DNA restriction-modification system"/>
    <property type="evidence" value="ECO:0007669"/>
    <property type="project" value="InterPro"/>
</dbReference>
<dbReference type="Proteomes" id="UP000273044">
    <property type="component" value="Chromosome"/>
</dbReference>
<feature type="domain" description="Restriction endonuclease type IV Mrr" evidence="2">
    <location>
        <begin position="160"/>
        <end position="278"/>
    </location>
</feature>
<gene>
    <name evidence="4" type="primary">mrr_2</name>
    <name evidence="4" type="ORF">NCTC12967_02807</name>
</gene>
<evidence type="ECO:0000259" key="3">
    <source>
        <dbReference type="Pfam" id="PF14338"/>
    </source>
</evidence>
<sequence>MIPDYQTCMRPVLVLLADGQTWRKRDLVAALEEEFHLTPEKRNALLPSGKQRVMASRVGWAITYLFKADLIERPTRGHARITGTGREALAAHPERIDTRTLESYPPFREFLQRTGTSGGSPEQAAAAEPPTASTPADLIQQAIKANRAVVEAEVLAAAVNISPAGFEHLVIQLLAAMGYGQRGSLEHTPLSNDGGIDGIISQDPLGLDRIYVQAKCWALHRSVDRPEIQRFAGALLSKQGDRGVYITTATFTRGARDEAERINARIELIDGQRLAQLLVHYGVGVQSEPTPSLVRLDEDFFDAL</sequence>
<evidence type="ECO:0000256" key="1">
    <source>
        <dbReference type="SAM" id="MobiDB-lite"/>
    </source>
</evidence>
<dbReference type="REBASE" id="289346">
    <property type="entry name" value="Ppr12967Mrr2P"/>
</dbReference>
<evidence type="ECO:0000259" key="2">
    <source>
        <dbReference type="Pfam" id="PF04471"/>
    </source>
</evidence>
<dbReference type="PANTHER" id="PTHR30015:SF7">
    <property type="entry name" value="TYPE IV METHYL-DIRECTED RESTRICTION ENZYME ECOKMRR"/>
    <property type="match status" value="1"/>
</dbReference>
<dbReference type="EMBL" id="LR134406">
    <property type="protein sequence ID" value="VEH71485.1"/>
    <property type="molecule type" value="Genomic_DNA"/>
</dbReference>
<feature type="region of interest" description="Disordered" evidence="1">
    <location>
        <begin position="110"/>
        <end position="133"/>
    </location>
</feature>
<dbReference type="Pfam" id="PF14338">
    <property type="entry name" value="Mrr_N"/>
    <property type="match status" value="1"/>
</dbReference>
<feature type="domain" description="Restriction system protein Mrr-like N-terminal" evidence="3">
    <location>
        <begin position="5"/>
        <end position="90"/>
    </location>
</feature>
<dbReference type="Pfam" id="PF04471">
    <property type="entry name" value="Mrr_cat"/>
    <property type="match status" value="1"/>
</dbReference>
<accession>A0A448N279</accession>
<dbReference type="GO" id="GO:0003677">
    <property type="term" value="F:DNA binding"/>
    <property type="evidence" value="ECO:0007669"/>
    <property type="project" value="InterPro"/>
</dbReference>
<dbReference type="InterPro" id="IPR025745">
    <property type="entry name" value="Mrr-like_N_dom"/>
</dbReference>
<keyword evidence="5" id="KW-1185">Reference proteome</keyword>
<protein>
    <submittedName>
        <fullName evidence="4">EcoKMrr</fullName>
    </submittedName>
</protein>
<dbReference type="Gene3D" id="3.40.1350.10">
    <property type="match status" value="1"/>
</dbReference>
<dbReference type="SUPFAM" id="SSF52980">
    <property type="entry name" value="Restriction endonuclease-like"/>
    <property type="match status" value="1"/>
</dbReference>
<dbReference type="GeneID" id="64408222"/>
<dbReference type="InterPro" id="IPR007560">
    <property type="entry name" value="Restrct_endonuc_IV_Mrr"/>
</dbReference>
<reference evidence="4 5" key="1">
    <citation type="submission" date="2018-12" db="EMBL/GenBank/DDBJ databases">
        <authorList>
            <consortium name="Pathogen Informatics"/>
        </authorList>
    </citation>
    <scope>NUCLEOTIDE SEQUENCE [LARGE SCALE GENOMIC DNA]</scope>
    <source>
        <strain evidence="4 5">NCTC12967</strain>
    </source>
</reference>
<dbReference type="RefSeq" id="WP_061787589.1">
    <property type="nucleotide sequence ID" value="NZ_LR134406.1"/>
</dbReference>
<proteinExistence type="predicted"/>
<dbReference type="InterPro" id="IPR011856">
    <property type="entry name" value="tRNA_endonuc-like_dom_sf"/>
</dbReference>
<organism evidence="4 5">
    <name type="scientific">Arachnia propionica</name>
    <dbReference type="NCBI Taxonomy" id="1750"/>
    <lineage>
        <taxon>Bacteria</taxon>
        <taxon>Bacillati</taxon>
        <taxon>Actinomycetota</taxon>
        <taxon>Actinomycetes</taxon>
        <taxon>Propionibacteriales</taxon>
        <taxon>Propionibacteriaceae</taxon>
        <taxon>Arachnia</taxon>
    </lineage>
</organism>
<dbReference type="AlphaFoldDB" id="A0A448N279"/>
<dbReference type="InterPro" id="IPR011335">
    <property type="entry name" value="Restrct_endonuc-II-like"/>
</dbReference>
<evidence type="ECO:0000313" key="4">
    <source>
        <dbReference type="EMBL" id="VEH71485.1"/>
    </source>
</evidence>
<name>A0A448N279_9ACTN</name>
<dbReference type="PANTHER" id="PTHR30015">
    <property type="entry name" value="MRR RESTRICTION SYSTEM PROTEIN"/>
    <property type="match status" value="1"/>
</dbReference>
<dbReference type="InterPro" id="IPR052906">
    <property type="entry name" value="Type_IV_Methyl-Rstrct_Enzyme"/>
</dbReference>